<organism evidence="3 4">
    <name type="scientific">Malonomonas rubra DSM 5091</name>
    <dbReference type="NCBI Taxonomy" id="1122189"/>
    <lineage>
        <taxon>Bacteria</taxon>
        <taxon>Pseudomonadati</taxon>
        <taxon>Thermodesulfobacteriota</taxon>
        <taxon>Desulfuromonadia</taxon>
        <taxon>Desulfuromonadales</taxon>
        <taxon>Geopsychrobacteraceae</taxon>
        <taxon>Malonomonas</taxon>
    </lineage>
</organism>
<keyword evidence="2" id="KW-0472">Membrane</keyword>
<protein>
    <submittedName>
        <fullName evidence="3">Prepilin-type N-terminal cleavage/methylation domain-containing protein</fullName>
    </submittedName>
</protein>
<sequence>MRCVINNNKGFTLVELLVVTVVAGLAIVGMYATYSSTQKTTVNQENLVDVQQNLRVSLNLIDKDIKMAEALVPAGTTGIAVGSNATTLNLVTASAFYAFARIADDEEVTLAETSQQFDINVPTSVDRFEVGDTVRIIRPQDGAQPFDPVNDASNNNELLVTAVDRTGPTITIGNFSHTTSLQYKEGDIIALVNDANDAPDPSTIVWDLNGTDLRRNDGDNDDDGSGTLDADETGPDIIVNDIASIAFDYLLEDSTEVTAPTAAQLEDIRAVRVTLTANATRQLDGQVRARSLSSITYLRN</sequence>
<evidence type="ECO:0000256" key="2">
    <source>
        <dbReference type="SAM" id="Phobius"/>
    </source>
</evidence>
<feature type="transmembrane region" description="Helical" evidence="2">
    <location>
        <begin position="12"/>
        <end position="34"/>
    </location>
</feature>
<dbReference type="AlphaFoldDB" id="A0A1M6IKG2"/>
<evidence type="ECO:0000256" key="1">
    <source>
        <dbReference type="SAM" id="MobiDB-lite"/>
    </source>
</evidence>
<dbReference type="PROSITE" id="PS00409">
    <property type="entry name" value="PROKAR_NTER_METHYL"/>
    <property type="match status" value="1"/>
</dbReference>
<proteinExistence type="predicted"/>
<evidence type="ECO:0000313" key="4">
    <source>
        <dbReference type="Proteomes" id="UP000184171"/>
    </source>
</evidence>
<reference evidence="3 4" key="1">
    <citation type="submission" date="2016-11" db="EMBL/GenBank/DDBJ databases">
        <authorList>
            <person name="Jaros S."/>
            <person name="Januszkiewicz K."/>
            <person name="Wedrychowicz H."/>
        </authorList>
    </citation>
    <scope>NUCLEOTIDE SEQUENCE [LARGE SCALE GENOMIC DNA]</scope>
    <source>
        <strain evidence="3 4">DSM 5091</strain>
    </source>
</reference>
<keyword evidence="2" id="KW-0812">Transmembrane</keyword>
<dbReference type="NCBIfam" id="TIGR02532">
    <property type="entry name" value="IV_pilin_GFxxxE"/>
    <property type="match status" value="1"/>
</dbReference>
<dbReference type="InterPro" id="IPR012902">
    <property type="entry name" value="N_methyl_site"/>
</dbReference>
<keyword evidence="2" id="KW-1133">Transmembrane helix</keyword>
<dbReference type="STRING" id="1122189.SAMN02745165_02145"/>
<keyword evidence="4" id="KW-1185">Reference proteome</keyword>
<feature type="compositionally biased region" description="Acidic residues" evidence="1">
    <location>
        <begin position="219"/>
        <end position="233"/>
    </location>
</feature>
<accession>A0A1M6IKG2</accession>
<feature type="region of interest" description="Disordered" evidence="1">
    <location>
        <begin position="210"/>
        <end position="233"/>
    </location>
</feature>
<dbReference type="Proteomes" id="UP000184171">
    <property type="component" value="Unassembled WGS sequence"/>
</dbReference>
<gene>
    <name evidence="3" type="ORF">SAMN02745165_02145</name>
</gene>
<dbReference type="Pfam" id="PF07963">
    <property type="entry name" value="N_methyl"/>
    <property type="match status" value="1"/>
</dbReference>
<dbReference type="RefSeq" id="WP_072908728.1">
    <property type="nucleotide sequence ID" value="NZ_FQZT01000007.1"/>
</dbReference>
<dbReference type="EMBL" id="FQZT01000007">
    <property type="protein sequence ID" value="SHJ34971.1"/>
    <property type="molecule type" value="Genomic_DNA"/>
</dbReference>
<name>A0A1M6IKG2_MALRU</name>
<evidence type="ECO:0000313" key="3">
    <source>
        <dbReference type="EMBL" id="SHJ34971.1"/>
    </source>
</evidence>